<evidence type="ECO:0000259" key="1">
    <source>
        <dbReference type="PROSITE" id="PS50878"/>
    </source>
</evidence>
<dbReference type="SUPFAM" id="SSF56672">
    <property type="entry name" value="DNA/RNA polymerases"/>
    <property type="match status" value="1"/>
</dbReference>
<dbReference type="Pfam" id="PF00078">
    <property type="entry name" value="RVT_1"/>
    <property type="match status" value="1"/>
</dbReference>
<sequence length="804" mass="93010">MNKSFEFIGVIEACGLTDLGYTGLPFTWCNQRDAKTRVWKRLDWSMVNDKWLENMPQTTIENLSFVGSDHSPLLMEMIKTNQSHTKYFKFLHCWVDNGNFMNSVQQCWEQATTGDPMWKFHMKMKRLTSTLSKWSKQEYGDIFTKGREFEETIRKAKEEIMTNNADAHRQRLHQMNATYIRYLKLEENILKQKTQLQWFQEGDANTKYFHALMRGRRRRIFLHKICIENEVWIQGEEQIAQAACDYYQHQFTGQNDIIDERILQYIPTIITPDQNEMLQAIPNIDELRKVVFAMNPYSAAGPDGFGGKFYQVCWSIIKEDLLAAVQSFFCGHVMPKFMSHACLVLLPKTEQPSRFTELRPISLSNFTNKIISRVLSMRLATVLPLLVSDNQSGFVRGRSITESIMLAQEITQGIKKPHIGSNVVIKLDMAKAYDRVSWSFTCLVLRRFGFGEIFIDLVWRLMSNNWYSIIINGHRQGFFPSTRGLKQGDPLSPALFILGAEVLTRMLNSLHQIPNYKGFFMGPKGPQINHLSFADDVIIFASTDRHSLKLIMETLGEYEHTFGQLINKSKSHFMVPDNTSQDIINNIQECTNLSQKCSPITYLGCPQYIGRQKIIYYSHLVEKVSKKVCGWQARILSFGGRITLIKHAIQSIPIHTMAAISPPNTAIKYIEAIIADFFWGRNQDKKKYHWASLDTMSLPCTEGGVGMRRLTDICTALQYKQWWTFRSKNSLWSQFLKSKYCQRAHPVAKKVDNGQSLIWKYMMRNKIKVEEHIGWTINSGSCSFWWDDWLGVGALANYTAGSFR</sequence>
<dbReference type="SUPFAM" id="SSF56219">
    <property type="entry name" value="DNase I-like"/>
    <property type="match status" value="1"/>
</dbReference>
<evidence type="ECO:0000313" key="2">
    <source>
        <dbReference type="EMBL" id="JAP36052.1"/>
    </source>
</evidence>
<dbReference type="EMBL" id="GEDG01002341">
    <property type="protein sequence ID" value="JAP36052.1"/>
    <property type="molecule type" value="Transcribed_RNA"/>
</dbReference>
<reference evidence="2" key="1">
    <citation type="submission" date="2015-12" db="EMBL/GenBank/DDBJ databases">
        <title>Gene expression during late stages of embryo sac development: a critical building block for successful pollen-pistil interactions.</title>
        <authorList>
            <person name="Liu Y."/>
            <person name="Joly V."/>
            <person name="Sabar M."/>
            <person name="Matton D.P."/>
        </authorList>
    </citation>
    <scope>NUCLEOTIDE SEQUENCE</scope>
</reference>
<dbReference type="AlphaFoldDB" id="A0A0V0IU37"/>
<protein>
    <submittedName>
        <fullName evidence="2">Putative ovule protein</fullName>
    </submittedName>
</protein>
<dbReference type="CDD" id="cd01650">
    <property type="entry name" value="RT_nLTR_like"/>
    <property type="match status" value="1"/>
</dbReference>
<dbReference type="Gene3D" id="3.60.10.10">
    <property type="entry name" value="Endonuclease/exonuclease/phosphatase"/>
    <property type="match status" value="1"/>
</dbReference>
<dbReference type="InterPro" id="IPR000477">
    <property type="entry name" value="RT_dom"/>
</dbReference>
<dbReference type="PANTHER" id="PTHR46890:SF28">
    <property type="entry name" value="REVERSE TRANSCRIPTASE DOMAIN-CONTAINING PROTEIN"/>
    <property type="match status" value="1"/>
</dbReference>
<dbReference type="InterPro" id="IPR052343">
    <property type="entry name" value="Retrotransposon-Effector_Assoc"/>
</dbReference>
<accession>A0A0V0IU37</accession>
<name>A0A0V0IU37_SOLCH</name>
<feature type="domain" description="Reverse transcriptase" evidence="1">
    <location>
        <begin position="327"/>
        <end position="607"/>
    </location>
</feature>
<dbReference type="InterPro" id="IPR043502">
    <property type="entry name" value="DNA/RNA_pol_sf"/>
</dbReference>
<dbReference type="PANTHER" id="PTHR46890">
    <property type="entry name" value="NON-LTR RETROLELEMENT REVERSE TRANSCRIPTASE-LIKE PROTEIN-RELATED"/>
    <property type="match status" value="1"/>
</dbReference>
<dbReference type="PROSITE" id="PS50878">
    <property type="entry name" value="RT_POL"/>
    <property type="match status" value="1"/>
</dbReference>
<organism evidence="2">
    <name type="scientific">Solanum chacoense</name>
    <name type="common">Chaco potato</name>
    <dbReference type="NCBI Taxonomy" id="4108"/>
    <lineage>
        <taxon>Eukaryota</taxon>
        <taxon>Viridiplantae</taxon>
        <taxon>Streptophyta</taxon>
        <taxon>Embryophyta</taxon>
        <taxon>Tracheophyta</taxon>
        <taxon>Spermatophyta</taxon>
        <taxon>Magnoliopsida</taxon>
        <taxon>eudicotyledons</taxon>
        <taxon>Gunneridae</taxon>
        <taxon>Pentapetalae</taxon>
        <taxon>asterids</taxon>
        <taxon>lamiids</taxon>
        <taxon>Solanales</taxon>
        <taxon>Solanaceae</taxon>
        <taxon>Solanoideae</taxon>
        <taxon>Solaneae</taxon>
        <taxon>Solanum</taxon>
    </lineage>
</organism>
<proteinExistence type="predicted"/>
<dbReference type="InterPro" id="IPR036691">
    <property type="entry name" value="Endo/exonu/phosph_ase_sf"/>
</dbReference>